<evidence type="ECO:0000313" key="1">
    <source>
        <dbReference type="EMBL" id="AAF65758.1"/>
    </source>
</evidence>
<organismHost>
    <name type="scientific">Cucurbita pepo</name>
    <name type="common">Vegetable marrow</name>
    <name type="synonym">Summer squash</name>
    <dbReference type="NCBI Taxonomy" id="3663"/>
</organismHost>
<organismHost>
    <name type="scientific">Cucurbita maxima</name>
    <name type="common">Pumpkin</name>
    <name type="synonym">Winter squash</name>
    <dbReference type="NCBI Taxonomy" id="3661"/>
</organismHost>
<organismHost>
    <name type="scientific">Lactuca sativa</name>
    <name type="common">Garden lettuce</name>
    <dbReference type="NCBI Taxonomy" id="4236"/>
</organismHost>
<organismHost>
    <name type="scientific">Beta vulgaris</name>
    <name type="common">Sugar beet</name>
    <dbReference type="NCBI Taxonomy" id="161934"/>
</organismHost>
<organismHost>
    <name type="scientific">Cucurbita moschata</name>
    <name type="common">Winter crookneck squash</name>
    <name type="synonym">Cucurbita pepo var. moschata</name>
    <dbReference type="NCBI Taxonomy" id="3662"/>
</organismHost>
<dbReference type="InterPro" id="IPR009985">
    <property type="entry name" value="Crinivirus_P26"/>
</dbReference>
<name>Q9IZQ8_LIYV</name>
<organismHost>
    <name type="scientific">Daucus carota</name>
    <name type="common">Wild carrot</name>
    <dbReference type="NCBI Taxonomy" id="4039"/>
</organismHost>
<dbReference type="EMBL" id="AF229381">
    <property type="protein sequence ID" value="AAF65758.1"/>
    <property type="molecule type" value="Genomic_RNA"/>
</dbReference>
<organismHost>
    <name type="scientific">Citrullus lanatus</name>
    <name type="common">Watermelon</name>
    <name type="synonym">Citrullus vulgaris</name>
    <dbReference type="NCBI Taxonomy" id="3654"/>
</organismHost>
<accession>Q9IZQ8</accession>
<protein>
    <submittedName>
        <fullName evidence="1">p26</fullName>
    </submittedName>
</protein>
<organismHost>
    <name type="scientific">Cucumis melo</name>
    <name type="common">Muskmelon</name>
    <dbReference type="NCBI Taxonomy" id="3656"/>
</organismHost>
<dbReference type="Pfam" id="PF07416">
    <property type="entry name" value="Crinivirus_P26"/>
    <property type="match status" value="1"/>
</dbReference>
<reference evidence="1" key="1">
    <citation type="journal article" date="2000" name="Virology">
        <title>A heterogeneous population of defective RNAs is associated with lettuce infectious yellows virus.</title>
        <authorList>
            <person name="Rubio L."/>
            <person name="Yeh H.H."/>
            <person name="Tian T."/>
            <person name="Falk B.W."/>
        </authorList>
    </citation>
    <scope>NUCLEOTIDE SEQUENCE</scope>
</reference>
<proteinExistence type="predicted"/>
<organism evidence="1">
    <name type="scientific">Lettuce infectious yellows virus</name>
    <name type="common">LIYV</name>
    <dbReference type="NCBI Taxonomy" id="31713"/>
    <lineage>
        <taxon>Viruses</taxon>
        <taxon>Riboviria</taxon>
        <taxon>Orthornavirae</taxon>
        <taxon>Kitrinoviricota</taxon>
        <taxon>Alsuviricetes</taxon>
        <taxon>Martellivirales</taxon>
        <taxon>Closteroviridae</taxon>
        <taxon>Crinivirus</taxon>
        <taxon>Crinivirus lactucaflavi</taxon>
    </lineage>
</organism>
<sequence>MNNFPEIFDDESTCDYDKEIDHQELSDTFWCLMDFISSKHGKSVADINSGMNTLINIRKCLNGSGKVVSIADSYNKTYFHSQRGLTNVDSRINIDILKIDFISIIDDLQIIFRGLIYKDKGFLDSADLLDLDKKTTTRKFQEYFNILKIKIIEKIGMTKTFHFNIDFRNTISPLDKQRKCSISSSHKKTNRLNDLNNYITYLNDNIVLTFRWKGVGFGGLSLNDIKI</sequence>